<dbReference type="Proteomes" id="UP000249375">
    <property type="component" value="Chromosome"/>
</dbReference>
<gene>
    <name evidence="1" type="ORF">C7Y71_010990</name>
</gene>
<evidence type="ECO:0000313" key="2">
    <source>
        <dbReference type="Proteomes" id="UP000249375"/>
    </source>
</evidence>
<evidence type="ECO:0000313" key="1">
    <source>
        <dbReference type="EMBL" id="QFQ13801.1"/>
    </source>
</evidence>
<accession>A0A5P8E9X7</accession>
<dbReference type="KEGG" id="alq:C7Y71_010990"/>
<dbReference type="AlphaFoldDB" id="A0A5P8E9X7"/>
<organism evidence="1 2">
    <name type="scientific">Pseudoprevotella muciniphila</name>
    <dbReference type="NCBI Taxonomy" id="2133944"/>
    <lineage>
        <taxon>Bacteria</taxon>
        <taxon>Pseudomonadati</taxon>
        <taxon>Bacteroidota</taxon>
        <taxon>Bacteroidia</taxon>
        <taxon>Bacteroidales</taxon>
        <taxon>Prevotellaceae</taxon>
        <taxon>Pseudoprevotella</taxon>
    </lineage>
</organism>
<protein>
    <recommendedName>
        <fullName evidence="3">Macro domain-containing protein</fullName>
    </recommendedName>
</protein>
<keyword evidence="2" id="KW-1185">Reference proteome</keyword>
<name>A0A5P8E9X7_9BACT</name>
<dbReference type="EMBL" id="CP033459">
    <property type="protein sequence ID" value="QFQ13801.1"/>
    <property type="molecule type" value="Genomic_DNA"/>
</dbReference>
<sequence length="145" mass="16093">MYLSSRNFFYDEEELKGRVTPDTITSLQPDEVFVFGSDMNGIHDGGAAAYAVRHFGAIRGRGEGPQGQSYAIPTTSCSFMETHLAIENFIEHARMLPDTRFYVTRIGCGNAGYTDEQIAPLFVEAMSIPNIYLPKSFIDILLRGA</sequence>
<reference evidence="1 2" key="1">
    <citation type="submission" date="2018-11" db="EMBL/GenBank/DDBJ databases">
        <authorList>
            <person name="Na S.W."/>
            <person name="Baik M."/>
        </authorList>
    </citation>
    <scope>NUCLEOTIDE SEQUENCE [LARGE SCALE GENOMIC DNA]</scope>
    <source>
        <strain evidence="1 2">E39</strain>
    </source>
</reference>
<evidence type="ECO:0008006" key="3">
    <source>
        <dbReference type="Google" id="ProtNLM"/>
    </source>
</evidence>
<proteinExistence type="predicted"/>
<dbReference type="OrthoDB" id="489040at2"/>